<sequence length="230" mass="23668">MTVVALAVIAVAADLGARSWATGRVAQQLRQTYGLDADPRVSVGGGSFLWQAARGRFDDVTVTVDDYATGSLTLQDVRVRLPEVDVPRSVLTGGTGTVDLSGGTLRAQVPFAALARQASVGPLDVELTRAGDAVRASTSVRVFGLGVDLAVTGRPVLDGADVRLEPVSAQLAGASVPLGRAEQLLRAAGYDGLVFPLTGVPAQVRLEDLQVVDSGVVVSGTVLPSAVDVR</sequence>
<dbReference type="AlphaFoldDB" id="A0A2T0QY97"/>
<accession>A0A2T0QY97</accession>
<dbReference type="InterPro" id="IPR021373">
    <property type="entry name" value="DUF2993"/>
</dbReference>
<name>A0A2T0QY97_9ACTN</name>
<protein>
    <recommendedName>
        <fullName evidence="3">DUF2993 family protein</fullName>
    </recommendedName>
</protein>
<organism evidence="1 2">
    <name type="scientific">Kineococcus rhizosphaerae</name>
    <dbReference type="NCBI Taxonomy" id="559628"/>
    <lineage>
        <taxon>Bacteria</taxon>
        <taxon>Bacillati</taxon>
        <taxon>Actinomycetota</taxon>
        <taxon>Actinomycetes</taxon>
        <taxon>Kineosporiales</taxon>
        <taxon>Kineosporiaceae</taxon>
        <taxon>Kineococcus</taxon>
    </lineage>
</organism>
<keyword evidence="2" id="KW-1185">Reference proteome</keyword>
<dbReference type="Pfam" id="PF11209">
    <property type="entry name" value="LmeA"/>
    <property type="match status" value="1"/>
</dbReference>
<reference evidence="1 2" key="1">
    <citation type="submission" date="2018-03" db="EMBL/GenBank/DDBJ databases">
        <title>Genomic Encyclopedia of Archaeal and Bacterial Type Strains, Phase II (KMG-II): from individual species to whole genera.</title>
        <authorList>
            <person name="Goeker M."/>
        </authorList>
    </citation>
    <scope>NUCLEOTIDE SEQUENCE [LARGE SCALE GENOMIC DNA]</scope>
    <source>
        <strain evidence="1 2">DSM 19711</strain>
    </source>
</reference>
<proteinExistence type="predicted"/>
<gene>
    <name evidence="1" type="ORF">CLV37_114121</name>
</gene>
<comment type="caution">
    <text evidence="1">The sequence shown here is derived from an EMBL/GenBank/DDBJ whole genome shotgun (WGS) entry which is preliminary data.</text>
</comment>
<evidence type="ECO:0008006" key="3">
    <source>
        <dbReference type="Google" id="ProtNLM"/>
    </source>
</evidence>
<dbReference type="Proteomes" id="UP000238083">
    <property type="component" value="Unassembled WGS sequence"/>
</dbReference>
<evidence type="ECO:0000313" key="1">
    <source>
        <dbReference type="EMBL" id="PRY11166.1"/>
    </source>
</evidence>
<dbReference type="EMBL" id="PVZF01000014">
    <property type="protein sequence ID" value="PRY11166.1"/>
    <property type="molecule type" value="Genomic_DNA"/>
</dbReference>
<evidence type="ECO:0000313" key="2">
    <source>
        <dbReference type="Proteomes" id="UP000238083"/>
    </source>
</evidence>